<dbReference type="GeneID" id="94843463"/>
<gene>
    <name evidence="2" type="ORF">TRFO_32906</name>
</gene>
<feature type="transmembrane region" description="Helical" evidence="1">
    <location>
        <begin position="399"/>
        <end position="417"/>
    </location>
</feature>
<sequence>MSHAMKEIEKEELQPIQVANYEKEEDSSLPLAGSMLTFSLFLILECINFYQGYMYYSPIVNCTTIFCPLIKDYNQTRVDLSVNVNNLTDFNSFLRVDMLFIRYTSKAESFHIVYKLNYTAEYFLSNQSVLKEIDDFAVRDCYFHRKTVYTRPRTLFYKRIYDFDEFSAFISIDTNLSDIKAVSIIYFFVDAKTMKFMQNSTIFLTLVTLVTFLQYLKYYKNSTKNTQDFIILILGLLSVFSVNIFSVFSNNHFMQVISPITMNVFLMMFRIFSLYFFDSIHKRSITPSLAVHEEIRFNIYYMLFQIYYEITRDSLFYVEYNDVPKKLTLSDLIMYYFHLKYIYTCFTWYINALKGSTKQNKIILNNYGRYILVTLFNTLIVQVLLKMKNVSTNTGLIPLVYQYPHIIATIIFLNMKLNCTNEYQMLNNRNQFEDEVENDEKGVNNGDLLLNDDEIDERHENELLDDKFDVNHEQDVEIDENN</sequence>
<evidence type="ECO:0000256" key="1">
    <source>
        <dbReference type="SAM" id="Phobius"/>
    </source>
</evidence>
<feature type="transmembrane region" description="Helical" evidence="1">
    <location>
        <begin position="370"/>
        <end position="387"/>
    </location>
</feature>
<dbReference type="VEuPathDB" id="TrichDB:TRFO_32906"/>
<dbReference type="Proteomes" id="UP000179807">
    <property type="component" value="Unassembled WGS sequence"/>
</dbReference>
<organism evidence="2 3">
    <name type="scientific">Tritrichomonas foetus</name>
    <dbReference type="NCBI Taxonomy" id="1144522"/>
    <lineage>
        <taxon>Eukaryota</taxon>
        <taxon>Metamonada</taxon>
        <taxon>Parabasalia</taxon>
        <taxon>Tritrichomonadida</taxon>
        <taxon>Tritrichomonadidae</taxon>
        <taxon>Tritrichomonas</taxon>
    </lineage>
</organism>
<feature type="transmembrane region" description="Helical" evidence="1">
    <location>
        <begin position="201"/>
        <end position="217"/>
    </location>
</feature>
<protein>
    <submittedName>
        <fullName evidence="2">Uncharacterized protein</fullName>
    </submittedName>
</protein>
<proteinExistence type="predicted"/>
<dbReference type="RefSeq" id="XP_068353581.1">
    <property type="nucleotide sequence ID" value="XM_068508759.1"/>
</dbReference>
<keyword evidence="1" id="KW-1133">Transmembrane helix</keyword>
<comment type="caution">
    <text evidence="2">The sequence shown here is derived from an EMBL/GenBank/DDBJ whole genome shotgun (WGS) entry which is preliminary data.</text>
</comment>
<feature type="transmembrane region" description="Helical" evidence="1">
    <location>
        <begin position="260"/>
        <end position="277"/>
    </location>
</feature>
<feature type="transmembrane region" description="Helical" evidence="1">
    <location>
        <begin position="332"/>
        <end position="350"/>
    </location>
</feature>
<dbReference type="AlphaFoldDB" id="A0A1J4JT50"/>
<keyword evidence="3" id="KW-1185">Reference proteome</keyword>
<dbReference type="EMBL" id="MLAK01000955">
    <property type="protein sequence ID" value="OHT00445.1"/>
    <property type="molecule type" value="Genomic_DNA"/>
</dbReference>
<reference evidence="2" key="1">
    <citation type="submission" date="2016-10" db="EMBL/GenBank/DDBJ databases">
        <authorList>
            <person name="Benchimol M."/>
            <person name="Almeida L.G."/>
            <person name="Vasconcelos A.T."/>
            <person name="Perreira-Neves A."/>
            <person name="Rosa I.A."/>
            <person name="Tasca T."/>
            <person name="Bogo M.R."/>
            <person name="de Souza W."/>
        </authorList>
    </citation>
    <scope>NUCLEOTIDE SEQUENCE [LARGE SCALE GENOMIC DNA]</scope>
    <source>
        <strain evidence="2">K</strain>
    </source>
</reference>
<evidence type="ECO:0000313" key="2">
    <source>
        <dbReference type="EMBL" id="OHT00445.1"/>
    </source>
</evidence>
<accession>A0A1J4JT50</accession>
<keyword evidence="1" id="KW-0812">Transmembrane</keyword>
<name>A0A1J4JT50_9EUKA</name>
<evidence type="ECO:0000313" key="3">
    <source>
        <dbReference type="Proteomes" id="UP000179807"/>
    </source>
</evidence>
<keyword evidence="1" id="KW-0472">Membrane</keyword>
<feature type="transmembrane region" description="Helical" evidence="1">
    <location>
        <begin position="229"/>
        <end position="248"/>
    </location>
</feature>